<dbReference type="Gene3D" id="3.40.720.10">
    <property type="entry name" value="Alkaline Phosphatase, subunit A"/>
    <property type="match status" value="1"/>
</dbReference>
<dbReference type="AlphaFoldDB" id="A0ABD3RCE4"/>
<feature type="compositionally biased region" description="Basic and acidic residues" evidence="2">
    <location>
        <begin position="44"/>
        <end position="67"/>
    </location>
</feature>
<name>A0ABD3RCE4_9STRA</name>
<dbReference type="EMBL" id="JALLPB020000312">
    <property type="protein sequence ID" value="KAL3810680.1"/>
    <property type="molecule type" value="Genomic_DNA"/>
</dbReference>
<dbReference type="InterPro" id="IPR017850">
    <property type="entry name" value="Alkaline_phosphatase_core_sf"/>
</dbReference>
<dbReference type="Pfam" id="PF00884">
    <property type="entry name" value="Sulfatase"/>
    <property type="match status" value="1"/>
</dbReference>
<feature type="domain" description="Sulfatase N-terminal" evidence="3">
    <location>
        <begin position="76"/>
        <end position="416"/>
    </location>
</feature>
<evidence type="ECO:0000259" key="3">
    <source>
        <dbReference type="Pfam" id="PF00884"/>
    </source>
</evidence>
<gene>
    <name evidence="4" type="ORF">ACHAXA_003284</name>
</gene>
<reference evidence="4 5" key="1">
    <citation type="submission" date="2024-10" db="EMBL/GenBank/DDBJ databases">
        <title>Updated reference genomes for cyclostephanoid diatoms.</title>
        <authorList>
            <person name="Roberts W.R."/>
            <person name="Alverson A.J."/>
        </authorList>
    </citation>
    <scope>NUCLEOTIDE SEQUENCE [LARGE SCALE GENOMIC DNA]</scope>
    <source>
        <strain evidence="4 5">AJA228-03</strain>
    </source>
</reference>
<sequence>MRERLLGLLDSTNDNDDDDDDGGGTTTTTTPDATVGGRMMGYRGSDRRRQWQEQQQRQRQEKQRPDGGEGNLTGLNILLLYADDWTHHTLSSYHDTTPKNTILKTPFLDALASDGMRFSHNCVTTSVCWISRATLYTGLYVSRHNTTKPCCWGGMDKPTSKMNETPSDWTELSFYELLANAGYHVGHSGKWGIYMPFDKRGVHYNVEEDGWHYRKIGDKLWHITEKNEADSLRFLVTRPRDRPFFLNVAFYATHAKDSDVRQYMPQEGSMGWYVNDTIPMPKAATDEAWKRMPYFFDERNEGRTRWRMRFNNATMHQTMMKNYYRMATEVDAACGAIMEELRRQDVLDNTVIIFTTDNGNFHAEHGLADKWYPHQESIRVPLIIRDPRMKEENRGTTNDEFTLNIDLAPTILAAAGLPIPQKMMGRDMSQLYLSPEPTKWRDDFFYEHPMISKKSYVPSSEALVRKDYKYMFWPDYSYEQLFDLVNDPEEMEDIFNSTDPAIEEIRAVMKKRFEELKNLVRSDEIVTL</sequence>
<feature type="compositionally biased region" description="Low complexity" evidence="2">
    <location>
        <begin position="1"/>
        <end position="12"/>
    </location>
</feature>
<evidence type="ECO:0000313" key="5">
    <source>
        <dbReference type="Proteomes" id="UP001530377"/>
    </source>
</evidence>
<evidence type="ECO:0000256" key="1">
    <source>
        <dbReference type="ARBA" id="ARBA00008779"/>
    </source>
</evidence>
<comment type="caution">
    <text evidence="4">The sequence shown here is derived from an EMBL/GenBank/DDBJ whole genome shotgun (WGS) entry which is preliminary data.</text>
</comment>
<dbReference type="PANTHER" id="PTHR43108:SF6">
    <property type="entry name" value="N-SULPHOGLUCOSAMINE SULPHOHYDROLASE"/>
    <property type="match status" value="1"/>
</dbReference>
<accession>A0ABD3RCE4</accession>
<organism evidence="4 5">
    <name type="scientific">Cyclostephanos tholiformis</name>
    <dbReference type="NCBI Taxonomy" id="382380"/>
    <lineage>
        <taxon>Eukaryota</taxon>
        <taxon>Sar</taxon>
        <taxon>Stramenopiles</taxon>
        <taxon>Ochrophyta</taxon>
        <taxon>Bacillariophyta</taxon>
        <taxon>Coscinodiscophyceae</taxon>
        <taxon>Thalassiosirophycidae</taxon>
        <taxon>Stephanodiscales</taxon>
        <taxon>Stephanodiscaceae</taxon>
        <taxon>Cyclostephanos</taxon>
    </lineage>
</organism>
<dbReference type="SUPFAM" id="SSF53649">
    <property type="entry name" value="Alkaline phosphatase-like"/>
    <property type="match status" value="1"/>
</dbReference>
<evidence type="ECO:0000313" key="4">
    <source>
        <dbReference type="EMBL" id="KAL3810680.1"/>
    </source>
</evidence>
<comment type="similarity">
    <text evidence="1">Belongs to the sulfatase family.</text>
</comment>
<protein>
    <recommendedName>
        <fullName evidence="3">Sulfatase N-terminal domain-containing protein</fullName>
    </recommendedName>
</protein>
<dbReference type="Proteomes" id="UP001530377">
    <property type="component" value="Unassembled WGS sequence"/>
</dbReference>
<keyword evidence="5" id="KW-1185">Reference proteome</keyword>
<proteinExistence type="inferred from homology"/>
<evidence type="ECO:0000256" key="2">
    <source>
        <dbReference type="SAM" id="MobiDB-lite"/>
    </source>
</evidence>
<dbReference type="PANTHER" id="PTHR43108">
    <property type="entry name" value="N-ACETYLGLUCOSAMINE-6-SULFATASE FAMILY MEMBER"/>
    <property type="match status" value="1"/>
</dbReference>
<dbReference type="InterPro" id="IPR000917">
    <property type="entry name" value="Sulfatase_N"/>
</dbReference>
<feature type="compositionally biased region" description="Acidic residues" evidence="2">
    <location>
        <begin position="13"/>
        <end position="22"/>
    </location>
</feature>
<feature type="region of interest" description="Disordered" evidence="2">
    <location>
        <begin position="1"/>
        <end position="71"/>
    </location>
</feature>